<gene>
    <name evidence="10" type="ORF">M427DRAFT_450181</name>
</gene>
<feature type="compositionally biased region" description="Polar residues" evidence="8">
    <location>
        <begin position="243"/>
        <end position="259"/>
    </location>
</feature>
<dbReference type="FunFam" id="3.30.160.60:FF:000417">
    <property type="entry name" value="Zinc finger protein"/>
    <property type="match status" value="1"/>
</dbReference>
<feature type="domain" description="C2H2-type" evidence="9">
    <location>
        <begin position="403"/>
        <end position="430"/>
    </location>
</feature>
<dbReference type="FunFam" id="3.30.160.60:FF:000145">
    <property type="entry name" value="Zinc finger protein 574"/>
    <property type="match status" value="1"/>
</dbReference>
<proteinExistence type="predicted"/>
<dbReference type="InterPro" id="IPR013087">
    <property type="entry name" value="Znf_C2H2_type"/>
</dbReference>
<dbReference type="OrthoDB" id="3437960at2759"/>
<feature type="domain" description="C2H2-type" evidence="9">
    <location>
        <begin position="459"/>
        <end position="486"/>
    </location>
</feature>
<dbReference type="GO" id="GO:0000978">
    <property type="term" value="F:RNA polymerase II cis-regulatory region sequence-specific DNA binding"/>
    <property type="evidence" value="ECO:0007669"/>
    <property type="project" value="TreeGrafter"/>
</dbReference>
<dbReference type="SMART" id="SM00355">
    <property type="entry name" value="ZnF_C2H2"/>
    <property type="match status" value="9"/>
</dbReference>
<keyword evidence="3" id="KW-0677">Repeat</keyword>
<evidence type="ECO:0000256" key="4">
    <source>
        <dbReference type="ARBA" id="ARBA00022771"/>
    </source>
</evidence>
<feature type="domain" description="C2H2-type" evidence="9">
    <location>
        <begin position="487"/>
        <end position="516"/>
    </location>
</feature>
<reference evidence="10 11" key="1">
    <citation type="journal article" date="2015" name="Genome Biol. Evol.">
        <title>Phylogenomic analyses indicate that early fungi evolved digesting cell walls of algal ancestors of land plants.</title>
        <authorList>
            <person name="Chang Y."/>
            <person name="Wang S."/>
            <person name="Sekimoto S."/>
            <person name="Aerts A.L."/>
            <person name="Choi C."/>
            <person name="Clum A."/>
            <person name="LaButti K.M."/>
            <person name="Lindquist E.A."/>
            <person name="Yee Ngan C."/>
            <person name="Ohm R.A."/>
            <person name="Salamov A.A."/>
            <person name="Grigoriev I.V."/>
            <person name="Spatafora J.W."/>
            <person name="Berbee M.L."/>
        </authorList>
    </citation>
    <scope>NUCLEOTIDE SEQUENCE [LARGE SCALE GENOMIC DNA]</scope>
    <source>
        <strain evidence="10 11">JEL478</strain>
    </source>
</reference>
<dbReference type="FunFam" id="3.30.160.60:FF:000624">
    <property type="entry name" value="zinc finger protein 697"/>
    <property type="match status" value="1"/>
</dbReference>
<dbReference type="GO" id="GO:0045944">
    <property type="term" value="P:positive regulation of transcription by RNA polymerase II"/>
    <property type="evidence" value="ECO:0007669"/>
    <property type="project" value="UniProtKB-ARBA"/>
</dbReference>
<evidence type="ECO:0000259" key="9">
    <source>
        <dbReference type="PROSITE" id="PS50157"/>
    </source>
</evidence>
<evidence type="ECO:0000313" key="11">
    <source>
        <dbReference type="Proteomes" id="UP000070544"/>
    </source>
</evidence>
<dbReference type="GO" id="GO:0000981">
    <property type="term" value="F:DNA-binding transcription factor activity, RNA polymerase II-specific"/>
    <property type="evidence" value="ECO:0007669"/>
    <property type="project" value="TreeGrafter"/>
</dbReference>
<name>A0A139ARZ0_GONPJ</name>
<evidence type="ECO:0000256" key="3">
    <source>
        <dbReference type="ARBA" id="ARBA00022737"/>
    </source>
</evidence>
<evidence type="ECO:0000313" key="10">
    <source>
        <dbReference type="EMBL" id="KXS19414.1"/>
    </source>
</evidence>
<dbReference type="InterPro" id="IPR036236">
    <property type="entry name" value="Znf_C2H2_sf"/>
</dbReference>
<dbReference type="GO" id="GO:0008270">
    <property type="term" value="F:zinc ion binding"/>
    <property type="evidence" value="ECO:0007669"/>
    <property type="project" value="UniProtKB-KW"/>
</dbReference>
<feature type="region of interest" description="Disordered" evidence="8">
    <location>
        <begin position="229"/>
        <end position="266"/>
    </location>
</feature>
<feature type="domain" description="C2H2-type" evidence="9">
    <location>
        <begin position="371"/>
        <end position="402"/>
    </location>
</feature>
<keyword evidence="2" id="KW-0479">Metal-binding</keyword>
<dbReference type="Pfam" id="PF00096">
    <property type="entry name" value="zf-C2H2"/>
    <property type="match status" value="4"/>
</dbReference>
<feature type="domain" description="C2H2-type" evidence="9">
    <location>
        <begin position="431"/>
        <end position="458"/>
    </location>
</feature>
<sequence>MMLRCEWDGCGANFPEQDIVAHVGEHIKATIGNAQGTAGFFSGDNRRYRGSKQMQNEQLQHPGEDNIPPEKHYHWHHHHHHHFLSSPGALLHHHTGHSHRHVPTDNETLDEIDPVFATPHFQDVVQFEFTSNNNTEVAEDADPIHCPIRCCPCSPVPPFHCPSDDTTDAQCYPTASAESDVWMAEWTILGDCEDCAGCRNNPSESSEMGVPPANTASALCASHQSKTLVNDDDSDTALEDNSSEPSETPSTVAETTNASPGLWPAPTFSTIPSSPINFVETAPDPNPALSCHWSSCNFSNPFLPELLQHIANAHTGGSITSLVNSLSLEEPPARPENTSCLWEGCHNSFPNVADLTSHISETHVGWGNSGYMCSWKGCERQKDFAQRNKIMRHMAAHTGDRPYGCSGCDSTFSDQSSLLQHQKLHAYARPHLCPHCDSSFPTAAALTAHIRTHTGDKPFSCRECGKSFADRSNLRKHEKTHTGERPFACPHPDCGRRFSRLEQLRRHERTHAPKMPHVCPFEGCGRLFKTEGALSNHVKVHRAFN</sequence>
<dbReference type="PANTHER" id="PTHR19818:SF139">
    <property type="entry name" value="PAIR-RULE PROTEIN ODD-PAIRED"/>
    <property type="match status" value="1"/>
</dbReference>
<keyword evidence="4 7" id="KW-0863">Zinc-finger</keyword>
<feature type="region of interest" description="Disordered" evidence="8">
    <location>
        <begin position="50"/>
        <end position="78"/>
    </location>
</feature>
<feature type="compositionally biased region" description="Basic and acidic residues" evidence="8">
    <location>
        <begin position="62"/>
        <end position="72"/>
    </location>
</feature>
<evidence type="ECO:0000256" key="6">
    <source>
        <dbReference type="ARBA" id="ARBA00023242"/>
    </source>
</evidence>
<comment type="subcellular location">
    <subcellularLocation>
        <location evidence="1">Nucleus</location>
    </subcellularLocation>
</comment>
<keyword evidence="6" id="KW-0539">Nucleus</keyword>
<keyword evidence="5" id="KW-0862">Zinc</keyword>
<dbReference type="STRING" id="1344416.A0A139ARZ0"/>
<accession>A0A139ARZ0</accession>
<dbReference type="FunFam" id="3.30.160.60:FF:001102">
    <property type="entry name" value="Transcription factor IIIA"/>
    <property type="match status" value="1"/>
</dbReference>
<dbReference type="PROSITE" id="PS50157">
    <property type="entry name" value="ZINC_FINGER_C2H2_2"/>
    <property type="match status" value="6"/>
</dbReference>
<protein>
    <recommendedName>
        <fullName evidence="9">C2H2-type domain-containing protein</fullName>
    </recommendedName>
</protein>
<evidence type="ECO:0000256" key="5">
    <source>
        <dbReference type="ARBA" id="ARBA00022833"/>
    </source>
</evidence>
<dbReference type="Gene3D" id="3.30.160.60">
    <property type="entry name" value="Classic Zinc Finger"/>
    <property type="match status" value="7"/>
</dbReference>
<feature type="domain" description="C2H2-type" evidence="9">
    <location>
        <begin position="517"/>
        <end position="545"/>
    </location>
</feature>
<evidence type="ECO:0000256" key="2">
    <source>
        <dbReference type="ARBA" id="ARBA00022723"/>
    </source>
</evidence>
<feature type="compositionally biased region" description="Acidic residues" evidence="8">
    <location>
        <begin position="230"/>
        <end position="242"/>
    </location>
</feature>
<organism evidence="10 11">
    <name type="scientific">Gonapodya prolifera (strain JEL478)</name>
    <name type="common">Monoblepharis prolifera</name>
    <dbReference type="NCBI Taxonomy" id="1344416"/>
    <lineage>
        <taxon>Eukaryota</taxon>
        <taxon>Fungi</taxon>
        <taxon>Fungi incertae sedis</taxon>
        <taxon>Chytridiomycota</taxon>
        <taxon>Chytridiomycota incertae sedis</taxon>
        <taxon>Monoblepharidomycetes</taxon>
        <taxon>Monoblepharidales</taxon>
        <taxon>Gonapodyaceae</taxon>
        <taxon>Gonapodya</taxon>
    </lineage>
</organism>
<evidence type="ECO:0000256" key="7">
    <source>
        <dbReference type="PROSITE-ProRule" id="PRU00042"/>
    </source>
</evidence>
<dbReference type="Proteomes" id="UP000070544">
    <property type="component" value="Unassembled WGS sequence"/>
</dbReference>
<dbReference type="PANTHER" id="PTHR19818">
    <property type="entry name" value="ZINC FINGER PROTEIN ZIC AND GLI"/>
    <property type="match status" value="1"/>
</dbReference>
<dbReference type="EMBL" id="KQ965738">
    <property type="protein sequence ID" value="KXS19414.1"/>
    <property type="molecule type" value="Genomic_DNA"/>
</dbReference>
<dbReference type="PROSITE" id="PS00028">
    <property type="entry name" value="ZINC_FINGER_C2H2_1"/>
    <property type="match status" value="6"/>
</dbReference>
<dbReference type="SUPFAM" id="SSF57667">
    <property type="entry name" value="beta-beta-alpha zinc fingers"/>
    <property type="match status" value="4"/>
</dbReference>
<keyword evidence="11" id="KW-1185">Reference proteome</keyword>
<evidence type="ECO:0000256" key="8">
    <source>
        <dbReference type="SAM" id="MobiDB-lite"/>
    </source>
</evidence>
<dbReference type="InterPro" id="IPR050329">
    <property type="entry name" value="GLI_C2H2-zinc-finger"/>
</dbReference>
<evidence type="ECO:0000256" key="1">
    <source>
        <dbReference type="ARBA" id="ARBA00004123"/>
    </source>
</evidence>
<dbReference type="GO" id="GO:0005634">
    <property type="term" value="C:nucleus"/>
    <property type="evidence" value="ECO:0007669"/>
    <property type="project" value="UniProtKB-SubCell"/>
</dbReference>
<dbReference type="AlphaFoldDB" id="A0A139ARZ0"/>